<protein>
    <submittedName>
        <fullName evidence="1">Uncharacterized protein</fullName>
    </submittedName>
</protein>
<dbReference type="RefSeq" id="WP_069518663.1">
    <property type="nucleotide sequence ID" value="NZ_FOFP01000013.1"/>
</dbReference>
<sequence>MLLRMLDGVRGGSIRRIKAILQVTKDWFMQEQRYLPALRAHIDYLISKGWVIAMRDPLKLQFRDETCVVMHGMLIGED</sequence>
<proteinExistence type="predicted"/>
<name>A0ABY1BJ40_9PSED</name>
<keyword evidence="2" id="KW-1185">Reference proteome</keyword>
<evidence type="ECO:0000313" key="1">
    <source>
        <dbReference type="EMBL" id="SEQ99075.1"/>
    </source>
</evidence>
<gene>
    <name evidence="1" type="ORF">SAMN05216600_1133</name>
</gene>
<comment type="caution">
    <text evidence="1">The sequence shown here is derived from an EMBL/GenBank/DDBJ whole genome shotgun (WGS) entry which is preliminary data.</text>
</comment>
<accession>A0ABY1BJ40</accession>
<reference evidence="1 2" key="1">
    <citation type="submission" date="2016-10" db="EMBL/GenBank/DDBJ databases">
        <authorList>
            <person name="Varghese N."/>
            <person name="Submissions S."/>
        </authorList>
    </citation>
    <scope>NUCLEOTIDE SEQUENCE [LARGE SCALE GENOMIC DNA]</scope>
    <source>
        <strain evidence="1 2">CIP 109853</strain>
    </source>
</reference>
<dbReference type="Proteomes" id="UP000198512">
    <property type="component" value="Unassembled WGS sequence"/>
</dbReference>
<dbReference type="EMBL" id="FOFP01000013">
    <property type="protein sequence ID" value="SEQ99075.1"/>
    <property type="molecule type" value="Genomic_DNA"/>
</dbReference>
<evidence type="ECO:0000313" key="2">
    <source>
        <dbReference type="Proteomes" id="UP000198512"/>
    </source>
</evidence>
<organism evidence="1 2">
    <name type="scientific">Pseudomonas cuatrocienegasensis</name>
    <dbReference type="NCBI Taxonomy" id="543360"/>
    <lineage>
        <taxon>Bacteria</taxon>
        <taxon>Pseudomonadati</taxon>
        <taxon>Pseudomonadota</taxon>
        <taxon>Gammaproteobacteria</taxon>
        <taxon>Pseudomonadales</taxon>
        <taxon>Pseudomonadaceae</taxon>
        <taxon>Pseudomonas</taxon>
    </lineage>
</organism>